<organism evidence="23 24">
    <name type="scientific">Plectus sambesii</name>
    <dbReference type="NCBI Taxonomy" id="2011161"/>
    <lineage>
        <taxon>Eukaryota</taxon>
        <taxon>Metazoa</taxon>
        <taxon>Ecdysozoa</taxon>
        <taxon>Nematoda</taxon>
        <taxon>Chromadorea</taxon>
        <taxon>Plectida</taxon>
        <taxon>Plectina</taxon>
        <taxon>Plectoidea</taxon>
        <taxon>Plectidae</taxon>
        <taxon>Plectus</taxon>
    </lineage>
</organism>
<evidence type="ECO:0000256" key="2">
    <source>
        <dbReference type="ARBA" id="ARBA00022645"/>
    </source>
</evidence>
<dbReference type="GO" id="GO:0004180">
    <property type="term" value="F:carboxypeptidase activity"/>
    <property type="evidence" value="ECO:0007669"/>
    <property type="project" value="UniProtKB-KW"/>
</dbReference>
<dbReference type="GO" id="GO:0005886">
    <property type="term" value="C:plasma membrane"/>
    <property type="evidence" value="ECO:0007669"/>
    <property type="project" value="TreeGrafter"/>
</dbReference>
<comment type="catalytic activity">
    <reaction evidence="11">
        <text>Release of a C-terminal dipeptide, oligopeptide-|-Xaa-Yaa, when Xaa is not Pro, and Yaa is neither Asp nor Glu. Thus, conversion of angiotensin I to angiotensin II, with increase in vasoconstrictor activity, but no action on angiotensin II.</text>
        <dbReference type="EC" id="3.4.15.1"/>
    </reaction>
</comment>
<evidence type="ECO:0000256" key="4">
    <source>
        <dbReference type="ARBA" id="ARBA00022723"/>
    </source>
</evidence>
<feature type="disulfide bond" evidence="17 20">
    <location>
        <begin position="343"/>
        <end position="361"/>
    </location>
</feature>
<comment type="cofactor">
    <cofactor evidence="21">
        <name>Zn(2+)</name>
        <dbReference type="ChEBI" id="CHEBI:29105"/>
    </cofactor>
    <text evidence="21">Binds 1 zinc ion per subunit.</text>
</comment>
<dbReference type="Gene3D" id="1.10.1370.30">
    <property type="match status" value="2"/>
</dbReference>
<dbReference type="Pfam" id="PF01401">
    <property type="entry name" value="Peptidase_M2"/>
    <property type="match status" value="1"/>
</dbReference>
<feature type="binding site" evidence="16">
    <location>
        <position position="402"/>
    </location>
    <ligand>
        <name>Zn(2+)</name>
        <dbReference type="ChEBI" id="CHEBI:29105"/>
        <label>1</label>
        <note>catalytic</note>
    </ligand>
</feature>
<feature type="active site" description="Proton donor 1" evidence="13">
    <location>
        <position position="503"/>
    </location>
</feature>
<keyword evidence="23" id="KW-1185">Reference proteome</keyword>
<dbReference type="CDD" id="cd06461">
    <property type="entry name" value="M2_ACE"/>
    <property type="match status" value="1"/>
</dbReference>
<evidence type="ECO:0000313" key="23">
    <source>
        <dbReference type="Proteomes" id="UP000887566"/>
    </source>
</evidence>
<feature type="binding site" evidence="19">
    <location>
        <position position="374"/>
    </location>
    <ligand>
        <name>Zn(2+)</name>
        <dbReference type="ChEBI" id="CHEBI:29105"/>
        <label>2</label>
        <note>catalytic</note>
    </ligand>
</feature>
<evidence type="ECO:0000256" key="1">
    <source>
        <dbReference type="ARBA" id="ARBA00008139"/>
    </source>
</evidence>
<evidence type="ECO:0000256" key="19">
    <source>
        <dbReference type="PIRSR" id="PIRSR601548-8"/>
    </source>
</evidence>
<evidence type="ECO:0000256" key="16">
    <source>
        <dbReference type="PIRSR" id="PIRSR601548-3"/>
    </source>
</evidence>
<keyword evidence="5 22" id="KW-0732">Signal</keyword>
<keyword evidence="6 21" id="KW-0378">Hydrolase</keyword>
<keyword evidence="3 21" id="KW-0645">Protease</keyword>
<evidence type="ECO:0000256" key="11">
    <source>
        <dbReference type="ARBA" id="ARBA00036868"/>
    </source>
</evidence>
<comment type="caution">
    <text evidence="20">Lacks conserved residue(s) required for the propagation of feature annotation.</text>
</comment>
<dbReference type="GO" id="GO:0006508">
    <property type="term" value="P:proteolysis"/>
    <property type="evidence" value="ECO:0007669"/>
    <property type="project" value="UniProtKB-KW"/>
</dbReference>
<evidence type="ECO:0000313" key="24">
    <source>
        <dbReference type="WBParaSite" id="PSAMB.scaffold6568size9208.g28757.t1"/>
    </source>
</evidence>
<feature type="binding site" evidence="19">
    <location>
        <position position="378"/>
    </location>
    <ligand>
        <name>Zn(2+)</name>
        <dbReference type="ChEBI" id="CHEBI:29105"/>
        <label>2</label>
        <note>catalytic</note>
    </ligand>
</feature>
<dbReference type="InterPro" id="IPR001548">
    <property type="entry name" value="Peptidase_M2"/>
</dbReference>
<dbReference type="PROSITE" id="PS52011">
    <property type="entry name" value="PEPTIDASE_M2"/>
    <property type="match status" value="1"/>
</dbReference>
<name>A0A914X619_9BILA</name>
<feature type="glycosylation site" description="N-linked (GlcNAc...) asparagine; partial" evidence="14">
    <location>
        <position position="576"/>
    </location>
</feature>
<dbReference type="GO" id="GO:0008241">
    <property type="term" value="F:peptidyl-dipeptidase activity"/>
    <property type="evidence" value="ECO:0007669"/>
    <property type="project" value="UniProtKB-EC"/>
</dbReference>
<dbReference type="EC" id="3.4.-.-" evidence="21"/>
<dbReference type="GO" id="GO:0046872">
    <property type="term" value="F:metal ion binding"/>
    <property type="evidence" value="ECO:0007669"/>
    <property type="project" value="UniProtKB-KW"/>
</dbReference>
<evidence type="ECO:0000256" key="9">
    <source>
        <dbReference type="ARBA" id="ARBA00023157"/>
    </source>
</evidence>
<proteinExistence type="inferred from homology"/>
<dbReference type="WBParaSite" id="PSAMB.scaffold6568size9208.g28757.t1">
    <property type="protein sequence ID" value="PSAMB.scaffold6568size9208.g28757.t1"/>
    <property type="gene ID" value="PSAMB.scaffold6568size9208.g28757"/>
</dbReference>
<evidence type="ECO:0000256" key="5">
    <source>
        <dbReference type="ARBA" id="ARBA00022729"/>
    </source>
</evidence>
<evidence type="ECO:0000256" key="22">
    <source>
        <dbReference type="SAM" id="SignalP"/>
    </source>
</evidence>
<dbReference type="AlphaFoldDB" id="A0A914X619"/>
<evidence type="ECO:0000256" key="8">
    <source>
        <dbReference type="ARBA" id="ARBA00023049"/>
    </source>
</evidence>
<evidence type="ECO:0000256" key="12">
    <source>
        <dbReference type="ARBA" id="ARBA00039858"/>
    </source>
</evidence>
<keyword evidence="2 21" id="KW-0121">Carboxypeptidase</keyword>
<keyword evidence="9 17" id="KW-1015">Disulfide bond</keyword>
<evidence type="ECO:0000256" key="13">
    <source>
        <dbReference type="PIRSR" id="PIRSR601548-1"/>
    </source>
</evidence>
<feature type="glycosylation site" description="N-linked (GlcNAc...) asparagine; partial" evidence="14">
    <location>
        <position position="329"/>
    </location>
</feature>
<evidence type="ECO:0000256" key="17">
    <source>
        <dbReference type="PIRSR" id="PIRSR601548-4"/>
    </source>
</evidence>
<evidence type="ECO:0000256" key="7">
    <source>
        <dbReference type="ARBA" id="ARBA00022833"/>
    </source>
</evidence>
<dbReference type="PANTHER" id="PTHR10514:SF27">
    <property type="entry name" value="ANGIOTENSIN-CONVERTING ENZYME"/>
    <property type="match status" value="1"/>
</dbReference>
<evidence type="ECO:0000256" key="21">
    <source>
        <dbReference type="RuleBase" id="RU361144"/>
    </source>
</evidence>
<keyword evidence="7 16" id="KW-0862">Zinc</keyword>
<feature type="binding site" evidence="19">
    <location>
        <position position="402"/>
    </location>
    <ligand>
        <name>Zn(2+)</name>
        <dbReference type="ChEBI" id="CHEBI:29105"/>
        <label>2</label>
        <note>catalytic</note>
    </ligand>
</feature>
<feature type="active site" description="Proton acceptor 1" evidence="13">
    <location>
        <position position="375"/>
    </location>
</feature>
<keyword evidence="10 14" id="KW-0325">Glycoprotein</keyword>
<feature type="chain" id="PRO_5036673144" description="Angiotensin-converting enzyme" evidence="22">
    <location>
        <begin position="22"/>
        <end position="628"/>
    </location>
</feature>
<evidence type="ECO:0000256" key="20">
    <source>
        <dbReference type="PROSITE-ProRule" id="PRU01355"/>
    </source>
</evidence>
<feature type="active site" description="Proton acceptor 2" evidence="15">
    <location>
        <position position="375"/>
    </location>
</feature>
<evidence type="ECO:0000256" key="3">
    <source>
        <dbReference type="ARBA" id="ARBA00022670"/>
    </source>
</evidence>
<dbReference type="FunFam" id="1.10.1370.30:FF:000004">
    <property type="entry name" value="Angiotensin-converting enzyme"/>
    <property type="match status" value="1"/>
</dbReference>
<dbReference type="PANTHER" id="PTHR10514">
    <property type="entry name" value="ANGIOTENSIN-CONVERTING ENZYME"/>
    <property type="match status" value="1"/>
</dbReference>
<sequence length="628" mass="71650">MERHTLASLALITILVSLVGAQSNVDDFLANYSTSGEQQYYADTVANWNVAVNLDDDSLPGLAAQADADLAEWEQMMAAQATAQFGDLSSINDTSKKRQLKMIQTVGLNLTSTDTILLSTLIINMTTVFNTNRICPWSNLTREPNCSMPFQKWWRIDPEMFDRMSHSRDYDELAYVWTAWRNISALNKEYFEQYVDLSNKGARQGGFKDTGDYWRSLFESEDFKNLMDQTFQEILPLYEELHTYIRRKLLAQYPGRFKTSAIPAHILGNMWAQEWTDLGDFTTPFPDIATVDVTAEMLAQNYTPLKMFHVADDFYQSLGLIKMNDGFWNNSIIEQPENRSIVCHASAWDFVNGQDFRVKMCTKVNMADLVTIHHEMGHIEYYMQYAKQPLPFRNGANPGFHEAIGDTMALSVVTPQHLQKIGLLNSTSSNEQDINFLFKQALGKVAFLPFGYLIDVWRWSVFDGTYNSSTYNTGWWDLRTKYQGIVPPNDRPVDAFDAGSKSHVIDSTPYISYFFSEIAQFQFYEAMCKAANQTDALYKCDFYQSKAAGDLFSGMLQLGNSQPWPQAMQKITGQQNLDASAISEYFKPLRDWLRNENVKAGDCYGWDYTWPDAVTKNLNTPRCGSTLA</sequence>
<feature type="disulfide bond" evidence="17">
    <location>
        <begin position="528"/>
        <end position="540"/>
    </location>
</feature>
<comment type="similarity">
    <text evidence="1 20 21">Belongs to the peptidase M2 family.</text>
</comment>
<keyword evidence="8 21" id="KW-0482">Metalloprotease</keyword>
<protein>
    <recommendedName>
        <fullName evidence="12 21">Angiotensin-converting enzyme</fullName>
        <ecNumber evidence="21">3.4.-.-</ecNumber>
    </recommendedName>
</protein>
<evidence type="ECO:0000256" key="10">
    <source>
        <dbReference type="ARBA" id="ARBA00023180"/>
    </source>
</evidence>
<keyword evidence="4 16" id="KW-0479">Metal-binding</keyword>
<feature type="glycosylation site" description="N-linked (GlcNAc...) asparagine" evidence="14">
    <location>
        <position position="53"/>
    </location>
</feature>
<feature type="signal peptide" evidence="22">
    <location>
        <begin position="1"/>
        <end position="21"/>
    </location>
</feature>
<dbReference type="SUPFAM" id="SSF55486">
    <property type="entry name" value="Metalloproteases ('zincins'), catalytic domain"/>
    <property type="match status" value="1"/>
</dbReference>
<feature type="active site" description="Proton donor 2" evidence="15">
    <location>
        <position position="503"/>
    </location>
</feature>
<evidence type="ECO:0000256" key="18">
    <source>
        <dbReference type="PIRSR" id="PIRSR601548-5"/>
    </source>
</evidence>
<feature type="binding site" evidence="16">
    <location>
        <position position="374"/>
    </location>
    <ligand>
        <name>Zn(2+)</name>
        <dbReference type="ChEBI" id="CHEBI:29105"/>
        <label>1</label>
        <note>catalytic</note>
    </ligand>
</feature>
<feature type="binding site" evidence="16">
    <location>
        <position position="378"/>
    </location>
    <ligand>
        <name>Zn(2+)</name>
        <dbReference type="ChEBI" id="CHEBI:29105"/>
        <label>1</label>
        <note>catalytic</note>
    </ligand>
</feature>
<dbReference type="Proteomes" id="UP000887566">
    <property type="component" value="Unplaced"/>
</dbReference>
<evidence type="ECO:0000256" key="14">
    <source>
        <dbReference type="PIRSR" id="PIRSR601548-10"/>
    </source>
</evidence>
<evidence type="ECO:0000256" key="6">
    <source>
        <dbReference type="ARBA" id="ARBA00022801"/>
    </source>
</evidence>
<reference evidence="24" key="1">
    <citation type="submission" date="2022-11" db="UniProtKB">
        <authorList>
            <consortium name="WormBaseParasite"/>
        </authorList>
    </citation>
    <scope>IDENTIFICATION</scope>
</reference>
<accession>A0A914X619</accession>
<feature type="disulfide bond" evidence="17">
    <location>
        <begin position="135"/>
        <end position="146"/>
    </location>
</feature>
<dbReference type="GO" id="GO:0008237">
    <property type="term" value="F:metallopeptidase activity"/>
    <property type="evidence" value="ECO:0007669"/>
    <property type="project" value="UniProtKB-KW"/>
</dbReference>
<evidence type="ECO:0000256" key="15">
    <source>
        <dbReference type="PIRSR" id="PIRSR601548-11"/>
    </source>
</evidence>
<feature type="glycosylation site" description="N-linked (GlcNAc...) asparagine" evidence="18">
    <location>
        <position position="139"/>
    </location>
</feature>
<dbReference type="PRINTS" id="PR00791">
    <property type="entry name" value="PEPDIPTASEA"/>
</dbReference>